<protein>
    <recommendedName>
        <fullName evidence="3">Late embryogenesis abundant protein LEA-2 subgroup domain-containing protein</fullName>
    </recommendedName>
</protein>
<name>A0A1D9PAJ0_9FLAO</name>
<sequence length="163" mass="18189">MEGKTILAWLGGAAVVSTLFAFKKKNEFSKVIENMTMDLRNLRNLRLRDFGTPQARVLLDLDIAFHNPTKFDMTIYSAGLITVKQIQLLYKGVLIGNALPKGEGENKFELPAYSNYVIEGITVQLSLVNVVQQFLTGGLDTNVNNYQIHTVVDALGKSWIVKQ</sequence>
<dbReference type="KEGG" id="fcm:BIW12_09115"/>
<dbReference type="Proteomes" id="UP000178198">
    <property type="component" value="Chromosome"/>
</dbReference>
<reference evidence="1 2" key="1">
    <citation type="submission" date="2016-10" db="EMBL/GenBank/DDBJ databases">
        <title>Complete Genome Sequence of Flavobacterium sp. PK15.</title>
        <authorList>
            <person name="Ekwe A."/>
            <person name="Kim S.B."/>
        </authorList>
    </citation>
    <scope>NUCLEOTIDE SEQUENCE [LARGE SCALE GENOMIC DNA]</scope>
    <source>
        <strain evidence="1 2">PK15</strain>
    </source>
</reference>
<dbReference type="OrthoDB" id="1356631at2"/>
<evidence type="ECO:0000313" key="1">
    <source>
        <dbReference type="EMBL" id="AOZ99586.1"/>
    </source>
</evidence>
<gene>
    <name evidence="1" type="ORF">BIW12_09115</name>
</gene>
<dbReference type="AlphaFoldDB" id="A0A1D9PAJ0"/>
<organism evidence="1 2">
    <name type="scientific">Flavobacterium commune</name>
    <dbReference type="NCBI Taxonomy" id="1306519"/>
    <lineage>
        <taxon>Bacteria</taxon>
        <taxon>Pseudomonadati</taxon>
        <taxon>Bacteroidota</taxon>
        <taxon>Flavobacteriia</taxon>
        <taxon>Flavobacteriales</taxon>
        <taxon>Flavobacteriaceae</taxon>
        <taxon>Flavobacterium</taxon>
    </lineage>
</organism>
<evidence type="ECO:0008006" key="3">
    <source>
        <dbReference type="Google" id="ProtNLM"/>
    </source>
</evidence>
<dbReference type="EMBL" id="CP017774">
    <property type="protein sequence ID" value="AOZ99586.1"/>
    <property type="molecule type" value="Genomic_DNA"/>
</dbReference>
<evidence type="ECO:0000313" key="2">
    <source>
        <dbReference type="Proteomes" id="UP000178198"/>
    </source>
</evidence>
<keyword evidence="2" id="KW-1185">Reference proteome</keyword>
<dbReference type="STRING" id="1306519.BIW12_09115"/>
<accession>A0A1D9PAJ0</accession>
<dbReference type="RefSeq" id="WP_071184835.1">
    <property type="nucleotide sequence ID" value="NZ_CP017774.1"/>
</dbReference>
<proteinExistence type="predicted"/>